<keyword evidence="2" id="KW-0812">Transmembrane</keyword>
<dbReference type="OrthoDB" id="1938519at2759"/>
<gene>
    <name evidence="3" type="ORF">SASPL_106385</name>
</gene>
<keyword evidence="4" id="KW-1185">Reference proteome</keyword>
<reference evidence="3" key="1">
    <citation type="submission" date="2018-01" db="EMBL/GenBank/DDBJ databases">
        <authorList>
            <person name="Mao J.F."/>
        </authorList>
    </citation>
    <scope>NUCLEOTIDE SEQUENCE</scope>
    <source>
        <strain evidence="3">Huo1</strain>
        <tissue evidence="3">Leaf</tissue>
    </source>
</reference>
<proteinExistence type="predicted"/>
<dbReference type="PANTHER" id="PTHR37249">
    <property type="entry name" value="OS03G0206201 PROTEIN"/>
    <property type="match status" value="1"/>
</dbReference>
<accession>A0A8X9AAV6</accession>
<organism evidence="3">
    <name type="scientific">Salvia splendens</name>
    <name type="common">Scarlet sage</name>
    <dbReference type="NCBI Taxonomy" id="180675"/>
    <lineage>
        <taxon>Eukaryota</taxon>
        <taxon>Viridiplantae</taxon>
        <taxon>Streptophyta</taxon>
        <taxon>Embryophyta</taxon>
        <taxon>Tracheophyta</taxon>
        <taxon>Spermatophyta</taxon>
        <taxon>Magnoliopsida</taxon>
        <taxon>eudicotyledons</taxon>
        <taxon>Gunneridae</taxon>
        <taxon>Pentapetalae</taxon>
        <taxon>asterids</taxon>
        <taxon>lamiids</taxon>
        <taxon>Lamiales</taxon>
        <taxon>Lamiaceae</taxon>
        <taxon>Nepetoideae</taxon>
        <taxon>Mentheae</taxon>
        <taxon>Salviinae</taxon>
        <taxon>Salvia</taxon>
        <taxon>Salvia subgen. Calosphace</taxon>
        <taxon>core Calosphace</taxon>
    </lineage>
</organism>
<evidence type="ECO:0000313" key="4">
    <source>
        <dbReference type="Proteomes" id="UP000298416"/>
    </source>
</evidence>
<dbReference type="AlphaFoldDB" id="A0A8X9AAV6"/>
<comment type="caution">
    <text evidence="3">The sequence shown here is derived from an EMBL/GenBank/DDBJ whole genome shotgun (WGS) entry which is preliminary data.</text>
</comment>
<feature type="transmembrane region" description="Helical" evidence="2">
    <location>
        <begin position="89"/>
        <end position="109"/>
    </location>
</feature>
<evidence type="ECO:0008006" key="5">
    <source>
        <dbReference type="Google" id="ProtNLM"/>
    </source>
</evidence>
<dbReference type="Proteomes" id="UP000298416">
    <property type="component" value="Unassembled WGS sequence"/>
</dbReference>
<feature type="transmembrane region" description="Helical" evidence="2">
    <location>
        <begin position="44"/>
        <end position="68"/>
    </location>
</feature>
<evidence type="ECO:0000313" key="3">
    <source>
        <dbReference type="EMBL" id="KAG6434743.1"/>
    </source>
</evidence>
<name>A0A8X9AAV6_SALSN</name>
<feature type="region of interest" description="Disordered" evidence="1">
    <location>
        <begin position="139"/>
        <end position="198"/>
    </location>
</feature>
<protein>
    <recommendedName>
        <fullName evidence="5">Transmembrane protein</fullName>
    </recommendedName>
</protein>
<evidence type="ECO:0000256" key="2">
    <source>
        <dbReference type="SAM" id="Phobius"/>
    </source>
</evidence>
<keyword evidence="2" id="KW-1133">Transmembrane helix</keyword>
<sequence>MIAISLPIFVAAFINFRVWAESAVSPYLYGFRGRLNRRRNREQFLNGLSLFYKSGLLLCFFLCNFCNFSHFWRFRVEKTCFFSVSEMRGFGFLCLLLLIGTAAFVYHGFSCGGILSSNPGMVSRGSNAMALVLKSRKLKENRDPPTPDKDEDRFSLEDYQPIDPVPNSKASIRHGPIQHGTPLMPFIPPAPGKPQHGG</sequence>
<evidence type="ECO:0000256" key="1">
    <source>
        <dbReference type="SAM" id="MobiDB-lite"/>
    </source>
</evidence>
<keyword evidence="2" id="KW-0472">Membrane</keyword>
<dbReference type="EMBL" id="PNBA02000002">
    <property type="protein sequence ID" value="KAG6434743.1"/>
    <property type="molecule type" value="Genomic_DNA"/>
</dbReference>
<reference evidence="3" key="2">
    <citation type="submission" date="2020-08" db="EMBL/GenBank/DDBJ databases">
        <title>Plant Genome Project.</title>
        <authorList>
            <person name="Zhang R.-G."/>
        </authorList>
    </citation>
    <scope>NUCLEOTIDE SEQUENCE</scope>
    <source>
        <strain evidence="3">Huo1</strain>
        <tissue evidence="3">Leaf</tissue>
    </source>
</reference>
<dbReference type="PANTHER" id="PTHR37249:SF3">
    <property type="entry name" value="OS03G0206201 PROTEIN"/>
    <property type="match status" value="1"/>
</dbReference>
<feature type="compositionally biased region" description="Basic and acidic residues" evidence="1">
    <location>
        <begin position="139"/>
        <end position="156"/>
    </location>
</feature>